<reference evidence="4 5" key="1">
    <citation type="submission" date="2016-05" db="EMBL/GenBank/DDBJ databases">
        <title>Complete genome sequence of Novosphingobium guangzhouense SA925(T).</title>
        <authorList>
            <person name="Sha S."/>
        </authorList>
    </citation>
    <scope>NUCLEOTIDE SEQUENCE [LARGE SCALE GENOMIC DNA]</scope>
    <source>
        <strain evidence="4 5">SA925</strain>
    </source>
</reference>
<dbReference type="Pfam" id="PF12833">
    <property type="entry name" value="HTH_18"/>
    <property type="match status" value="1"/>
</dbReference>
<dbReference type="SMART" id="SM00342">
    <property type="entry name" value="HTH_ARAC"/>
    <property type="match status" value="1"/>
</dbReference>
<name>A0A2K2FTT2_9SPHN</name>
<dbReference type="PANTHER" id="PTHR47893:SF1">
    <property type="entry name" value="REGULATORY PROTEIN PCHR"/>
    <property type="match status" value="1"/>
</dbReference>
<dbReference type="GO" id="GO:0043565">
    <property type="term" value="F:sequence-specific DNA binding"/>
    <property type="evidence" value="ECO:0007669"/>
    <property type="project" value="InterPro"/>
</dbReference>
<keyword evidence="2" id="KW-0804">Transcription</keyword>
<keyword evidence="5" id="KW-1185">Reference proteome</keyword>
<accession>A0A2K2FTT2</accession>
<evidence type="ECO:0000259" key="3">
    <source>
        <dbReference type="PROSITE" id="PS01124"/>
    </source>
</evidence>
<dbReference type="InterPro" id="IPR009057">
    <property type="entry name" value="Homeodomain-like_sf"/>
</dbReference>
<sequence>MDAHFVDGAFFADELVREAAHQALAAADPVQKQRQQMAGAFEGWFWVEDVVPHLFASACELRCPTGAAISQPVERSVMITLLLEGANGHFVAEGEDPVHSELECAHIVGLGEPRLCSRVLAPGQGCKRVELGVRAPFLEANADALSAADLEALDKLMAPGFRSHHLPRTETMTRMAAMLTEERYHGSLGHLFRESMAVQLMLQSLRLFAQIGEKASRGRPRSHDAVMAARGILDEALLAPPGTIELARRVGLNRNALQAGFRKAFGTTVFGYVRDRRMAMARVMIEEQGLGAAEAGYKVGFASPSAFTAAYRRVFGVPPMRGRGCA</sequence>
<dbReference type="PANTHER" id="PTHR47893">
    <property type="entry name" value="REGULATORY PROTEIN PCHR"/>
    <property type="match status" value="1"/>
</dbReference>
<keyword evidence="1" id="KW-0805">Transcription regulation</keyword>
<dbReference type="InterPro" id="IPR053142">
    <property type="entry name" value="PchR_regulatory_protein"/>
</dbReference>
<dbReference type="InterPro" id="IPR018060">
    <property type="entry name" value="HTH_AraC"/>
</dbReference>
<dbReference type="OrthoDB" id="644174at2"/>
<dbReference type="SUPFAM" id="SSF46689">
    <property type="entry name" value="Homeodomain-like"/>
    <property type="match status" value="1"/>
</dbReference>
<evidence type="ECO:0000256" key="1">
    <source>
        <dbReference type="ARBA" id="ARBA00023015"/>
    </source>
</evidence>
<gene>
    <name evidence="4" type="ORF">A8V01_09975</name>
</gene>
<comment type="caution">
    <text evidence="4">The sequence shown here is derived from an EMBL/GenBank/DDBJ whole genome shotgun (WGS) entry which is preliminary data.</text>
</comment>
<organism evidence="4 5">
    <name type="scientific">Novosphingobium guangzhouense</name>
    <dbReference type="NCBI Taxonomy" id="1850347"/>
    <lineage>
        <taxon>Bacteria</taxon>
        <taxon>Pseudomonadati</taxon>
        <taxon>Pseudomonadota</taxon>
        <taxon>Alphaproteobacteria</taxon>
        <taxon>Sphingomonadales</taxon>
        <taxon>Sphingomonadaceae</taxon>
        <taxon>Novosphingobium</taxon>
    </lineage>
</organism>
<dbReference type="RefSeq" id="WP_103098969.1">
    <property type="nucleotide sequence ID" value="NZ_LYMM01000084.1"/>
</dbReference>
<dbReference type="Gene3D" id="1.10.10.60">
    <property type="entry name" value="Homeodomain-like"/>
    <property type="match status" value="1"/>
</dbReference>
<evidence type="ECO:0000313" key="5">
    <source>
        <dbReference type="Proteomes" id="UP000236327"/>
    </source>
</evidence>
<dbReference type="EMBL" id="LYMM01000084">
    <property type="protein sequence ID" value="PNU02191.1"/>
    <property type="molecule type" value="Genomic_DNA"/>
</dbReference>
<dbReference type="GO" id="GO:0003700">
    <property type="term" value="F:DNA-binding transcription factor activity"/>
    <property type="evidence" value="ECO:0007669"/>
    <property type="project" value="InterPro"/>
</dbReference>
<protein>
    <recommendedName>
        <fullName evidence="3">HTH araC/xylS-type domain-containing protein</fullName>
    </recommendedName>
</protein>
<dbReference type="AlphaFoldDB" id="A0A2K2FTT2"/>
<feature type="domain" description="HTH araC/xylS-type" evidence="3">
    <location>
        <begin position="227"/>
        <end position="325"/>
    </location>
</feature>
<dbReference type="PROSITE" id="PS01124">
    <property type="entry name" value="HTH_ARAC_FAMILY_2"/>
    <property type="match status" value="1"/>
</dbReference>
<evidence type="ECO:0000256" key="2">
    <source>
        <dbReference type="ARBA" id="ARBA00023163"/>
    </source>
</evidence>
<proteinExistence type="predicted"/>
<evidence type="ECO:0000313" key="4">
    <source>
        <dbReference type="EMBL" id="PNU02191.1"/>
    </source>
</evidence>
<dbReference type="Proteomes" id="UP000236327">
    <property type="component" value="Unassembled WGS sequence"/>
</dbReference>